<dbReference type="AlphaFoldDB" id="A0A6M3Y0U1"/>
<gene>
    <name evidence="1" type="ORF">TM448B04891_0002</name>
</gene>
<protein>
    <submittedName>
        <fullName evidence="1">Uncharacterized protein</fullName>
    </submittedName>
</protein>
<reference evidence="1" key="1">
    <citation type="submission" date="2020-03" db="EMBL/GenBank/DDBJ databases">
        <title>The deep terrestrial virosphere.</title>
        <authorList>
            <person name="Holmfeldt K."/>
            <person name="Nilsson E."/>
            <person name="Simone D."/>
            <person name="Lopez-Fernandez M."/>
            <person name="Wu X."/>
            <person name="de Brujin I."/>
            <person name="Lundin D."/>
            <person name="Andersson A."/>
            <person name="Bertilsson S."/>
            <person name="Dopson M."/>
        </authorList>
    </citation>
    <scope>NUCLEOTIDE SEQUENCE</scope>
    <source>
        <strain evidence="1">TM448B04891</strain>
    </source>
</reference>
<name>A0A6M3Y0U1_9ZZZZ</name>
<dbReference type="EMBL" id="MT145109">
    <property type="protein sequence ID" value="QJI03672.1"/>
    <property type="molecule type" value="Genomic_DNA"/>
</dbReference>
<accession>A0A6M3Y0U1</accession>
<organism evidence="1">
    <name type="scientific">viral metagenome</name>
    <dbReference type="NCBI Taxonomy" id="1070528"/>
    <lineage>
        <taxon>unclassified sequences</taxon>
        <taxon>metagenomes</taxon>
        <taxon>organismal metagenomes</taxon>
    </lineage>
</organism>
<proteinExistence type="predicted"/>
<evidence type="ECO:0000313" key="1">
    <source>
        <dbReference type="EMBL" id="QJI03672.1"/>
    </source>
</evidence>
<sequence length="71" mass="7985">MTLADLKMAIDNHFCHPFLPKGTVKTWWTKGHEGDYLHIQIGHRDVELNKEGKVTGAGTLLCDQDEALPLE</sequence>